<evidence type="ECO:0000256" key="1">
    <source>
        <dbReference type="SAM" id="MobiDB-lite"/>
    </source>
</evidence>
<dbReference type="PANTHER" id="PTHR10857:SF106">
    <property type="entry name" value="C2 DOMAIN-CONTAINING PROTEIN"/>
    <property type="match status" value="1"/>
</dbReference>
<name>A0ABQ6MRW0_9STRA</name>
<proteinExistence type="predicted"/>
<feature type="compositionally biased region" description="Low complexity" evidence="1">
    <location>
        <begin position="106"/>
        <end position="116"/>
    </location>
</feature>
<evidence type="ECO:0000313" key="3">
    <source>
        <dbReference type="Proteomes" id="UP001165060"/>
    </source>
</evidence>
<evidence type="ECO:0008006" key="4">
    <source>
        <dbReference type="Google" id="ProtNLM"/>
    </source>
</evidence>
<reference evidence="2 3" key="1">
    <citation type="journal article" date="2023" name="Commun. Biol.">
        <title>Genome analysis of Parmales, the sister group of diatoms, reveals the evolutionary specialization of diatoms from phago-mixotrophs to photoautotrophs.</title>
        <authorList>
            <person name="Ban H."/>
            <person name="Sato S."/>
            <person name="Yoshikawa S."/>
            <person name="Yamada K."/>
            <person name="Nakamura Y."/>
            <person name="Ichinomiya M."/>
            <person name="Sato N."/>
            <person name="Blanc-Mathieu R."/>
            <person name="Endo H."/>
            <person name="Kuwata A."/>
            <person name="Ogata H."/>
        </authorList>
    </citation>
    <scope>NUCLEOTIDE SEQUENCE [LARGE SCALE GENOMIC DNA]</scope>
</reference>
<keyword evidence="3" id="KW-1185">Reference proteome</keyword>
<comment type="caution">
    <text evidence="2">The sequence shown here is derived from an EMBL/GenBank/DDBJ whole genome shotgun (WGS) entry which is preliminary data.</text>
</comment>
<dbReference type="Proteomes" id="UP001165060">
    <property type="component" value="Unassembled WGS sequence"/>
</dbReference>
<organism evidence="2 3">
    <name type="scientific">Tetraparma gracilis</name>
    <dbReference type="NCBI Taxonomy" id="2962635"/>
    <lineage>
        <taxon>Eukaryota</taxon>
        <taxon>Sar</taxon>
        <taxon>Stramenopiles</taxon>
        <taxon>Ochrophyta</taxon>
        <taxon>Bolidophyceae</taxon>
        <taxon>Parmales</taxon>
        <taxon>Triparmaceae</taxon>
        <taxon>Tetraparma</taxon>
    </lineage>
</organism>
<dbReference type="EMBL" id="BRYB01000528">
    <property type="protein sequence ID" value="GMI31914.1"/>
    <property type="molecule type" value="Genomic_DNA"/>
</dbReference>
<feature type="region of interest" description="Disordered" evidence="1">
    <location>
        <begin position="93"/>
        <end position="178"/>
    </location>
</feature>
<protein>
    <recommendedName>
        <fullName evidence="4">VWFA domain-containing protein</fullName>
    </recommendedName>
</protein>
<dbReference type="PANTHER" id="PTHR10857">
    <property type="entry name" value="COPINE"/>
    <property type="match status" value="1"/>
</dbReference>
<evidence type="ECO:0000313" key="2">
    <source>
        <dbReference type="EMBL" id="GMI31914.1"/>
    </source>
</evidence>
<sequence>MPSLSLSCSGLPRRLLSSPSAYISVRLQGSDGVYREVARTSTIKSRSPAFPPLPLSVPPTVPLFLSVYNAAGSVPLGTASLPSLDALREDPAAHGTKKLRCGGTLTARTEAAPAARPKGRSKARASAAEKPAPQPKRGSAAPAPAPPAPPPTLPPSAVPRPPPLPPPPPARPSMSDYISSGTSLHFTVGVDLSSNNGSPLTALTNHHLHSENAFDAACSRVSPLLAYATSRAVSVYGMGARADSSSPVDNCALLAASCDKADVGLAVRAAWAGGRVMSSPLSAVEICSLAGALEESSFGLSRPRYGVLLLLLSCAPPDLEGTCAAVRGALGRGVSVVIVGVGAGGRFDPSFAEEAEAAGATVVRDGELGEGEGAGLLRLLRRVPDQMVEFLMSRNIKP</sequence>
<accession>A0ABQ6MRW0</accession>
<gene>
    <name evidence="2" type="ORF">TeGR_g3618</name>
</gene>
<dbReference type="InterPro" id="IPR045052">
    <property type="entry name" value="Copine"/>
</dbReference>
<feature type="compositionally biased region" description="Pro residues" evidence="1">
    <location>
        <begin position="143"/>
        <end position="171"/>
    </location>
</feature>